<comment type="catalytic activity">
    <reaction evidence="11">
        <text>O-phospho-L-threonyl-[protein] + H2O = L-threonyl-[protein] + phosphate</text>
        <dbReference type="Rhea" id="RHEA:47004"/>
        <dbReference type="Rhea" id="RHEA-COMP:11060"/>
        <dbReference type="Rhea" id="RHEA-COMP:11605"/>
        <dbReference type="ChEBI" id="CHEBI:15377"/>
        <dbReference type="ChEBI" id="CHEBI:30013"/>
        <dbReference type="ChEBI" id="CHEBI:43474"/>
        <dbReference type="ChEBI" id="CHEBI:61977"/>
        <dbReference type="EC" id="3.1.3.16"/>
    </reaction>
</comment>
<evidence type="ECO:0000256" key="13">
    <source>
        <dbReference type="SAM" id="MobiDB-lite"/>
    </source>
</evidence>
<dbReference type="eggNOG" id="KOG0699">
    <property type="taxonomic scope" value="Eukaryota"/>
</dbReference>
<dbReference type="Proteomes" id="UP000007494">
    <property type="component" value="Chromosome VIII"/>
</dbReference>
<dbReference type="GO" id="GO:0046872">
    <property type="term" value="F:metal ion binding"/>
    <property type="evidence" value="ECO:0007669"/>
    <property type="project" value="UniProtKB-KW"/>
</dbReference>
<keyword evidence="7" id="KW-0460">Magnesium</keyword>
<protein>
    <recommendedName>
        <fullName evidence="4">protein-serine/threonine phosphatase</fullName>
        <ecNumber evidence="4">3.1.3.16</ecNumber>
    </recommendedName>
</protein>
<dbReference type="GO" id="GO:0016020">
    <property type="term" value="C:membrane"/>
    <property type="evidence" value="ECO:0007669"/>
    <property type="project" value="UniProtKB-SubCell"/>
</dbReference>
<dbReference type="OrthoDB" id="10264738at2759"/>
<evidence type="ECO:0000256" key="3">
    <source>
        <dbReference type="ARBA" id="ARBA00006702"/>
    </source>
</evidence>
<feature type="compositionally biased region" description="Acidic residues" evidence="13">
    <location>
        <begin position="303"/>
        <end position="318"/>
    </location>
</feature>
<accession>F0VI84</accession>
<evidence type="ECO:0000256" key="11">
    <source>
        <dbReference type="ARBA" id="ARBA00048336"/>
    </source>
</evidence>
<dbReference type="VEuPathDB" id="ToxoDB:NCLIV_032320"/>
<dbReference type="eggNOG" id="KOG0697">
    <property type="taxonomic scope" value="Eukaryota"/>
</dbReference>
<evidence type="ECO:0000256" key="12">
    <source>
        <dbReference type="RuleBase" id="RU003465"/>
    </source>
</evidence>
<evidence type="ECO:0000256" key="9">
    <source>
        <dbReference type="ARBA" id="ARBA00023211"/>
    </source>
</evidence>
<dbReference type="Pfam" id="PF00481">
    <property type="entry name" value="PP2C"/>
    <property type="match status" value="1"/>
</dbReference>
<evidence type="ECO:0000313" key="16">
    <source>
        <dbReference type="Proteomes" id="UP000007494"/>
    </source>
</evidence>
<dbReference type="FunCoup" id="F0VI84">
    <property type="interactions" value="575"/>
</dbReference>
<organism evidence="15 16">
    <name type="scientific">Neospora caninum (strain Liverpool)</name>
    <dbReference type="NCBI Taxonomy" id="572307"/>
    <lineage>
        <taxon>Eukaryota</taxon>
        <taxon>Sar</taxon>
        <taxon>Alveolata</taxon>
        <taxon>Apicomplexa</taxon>
        <taxon>Conoidasida</taxon>
        <taxon>Coccidia</taxon>
        <taxon>Eucoccidiorida</taxon>
        <taxon>Eimeriorina</taxon>
        <taxon>Sarcocystidae</taxon>
        <taxon>Neospora</taxon>
    </lineage>
</organism>
<dbReference type="OMA" id="YCAMKLP"/>
<evidence type="ECO:0000313" key="15">
    <source>
        <dbReference type="EMBL" id="CBZ53445.1"/>
    </source>
</evidence>
<feature type="compositionally biased region" description="Basic and acidic residues" evidence="13">
    <location>
        <begin position="264"/>
        <end position="273"/>
    </location>
</feature>
<dbReference type="InterPro" id="IPR001932">
    <property type="entry name" value="PPM-type_phosphatase-like_dom"/>
</dbReference>
<feature type="region of interest" description="Disordered" evidence="13">
    <location>
        <begin position="216"/>
        <end position="333"/>
    </location>
</feature>
<dbReference type="RefSeq" id="XP_003883477.1">
    <property type="nucleotide sequence ID" value="XM_003883428.1"/>
</dbReference>
<gene>
    <name evidence="15" type="ORF">NCLIV_032320</name>
</gene>
<name>F0VI84_NEOCL</name>
<comment type="cofactor">
    <cofactor evidence="1">
        <name>Mn(2+)</name>
        <dbReference type="ChEBI" id="CHEBI:29035"/>
    </cofactor>
</comment>
<feature type="compositionally biased region" description="Basic and acidic residues" evidence="13">
    <location>
        <begin position="237"/>
        <end position="250"/>
    </location>
</feature>
<dbReference type="PANTHER" id="PTHR13832:SF803">
    <property type="entry name" value="PROTEIN PHOSPHATASE 1G"/>
    <property type="match status" value="1"/>
</dbReference>
<dbReference type="InterPro" id="IPR015655">
    <property type="entry name" value="PP2C"/>
</dbReference>
<dbReference type="PROSITE" id="PS01032">
    <property type="entry name" value="PPM_1"/>
    <property type="match status" value="1"/>
</dbReference>
<dbReference type="AlphaFoldDB" id="F0VI84"/>
<evidence type="ECO:0000256" key="4">
    <source>
        <dbReference type="ARBA" id="ARBA00013081"/>
    </source>
</evidence>
<proteinExistence type="inferred from homology"/>
<dbReference type="InterPro" id="IPR000222">
    <property type="entry name" value="PP2C_BS"/>
</dbReference>
<feature type="compositionally biased region" description="Basic and acidic residues" evidence="13">
    <location>
        <begin position="12"/>
        <end position="21"/>
    </location>
</feature>
<evidence type="ECO:0000256" key="7">
    <source>
        <dbReference type="ARBA" id="ARBA00022842"/>
    </source>
</evidence>
<evidence type="ECO:0000256" key="10">
    <source>
        <dbReference type="ARBA" id="ARBA00047761"/>
    </source>
</evidence>
<dbReference type="EC" id="3.1.3.16" evidence="4"/>
<evidence type="ECO:0000259" key="14">
    <source>
        <dbReference type="PROSITE" id="PS51746"/>
    </source>
</evidence>
<dbReference type="GO" id="GO:0004722">
    <property type="term" value="F:protein serine/threonine phosphatase activity"/>
    <property type="evidence" value="ECO:0007669"/>
    <property type="project" value="UniProtKB-EC"/>
</dbReference>
<dbReference type="Gene3D" id="3.60.40.10">
    <property type="entry name" value="PPM-type phosphatase domain"/>
    <property type="match status" value="2"/>
</dbReference>
<dbReference type="PANTHER" id="PTHR13832">
    <property type="entry name" value="PROTEIN PHOSPHATASE 2C"/>
    <property type="match status" value="1"/>
</dbReference>
<dbReference type="SUPFAM" id="SSF81606">
    <property type="entry name" value="PP2C-like"/>
    <property type="match status" value="1"/>
</dbReference>
<dbReference type="SMART" id="SM00332">
    <property type="entry name" value="PP2Cc"/>
    <property type="match status" value="1"/>
</dbReference>
<feature type="domain" description="PPM-type phosphatase" evidence="14">
    <location>
        <begin position="26"/>
        <end position="514"/>
    </location>
</feature>
<keyword evidence="5" id="KW-0479">Metal-binding</keyword>
<dbReference type="GeneID" id="13442619"/>
<evidence type="ECO:0000256" key="5">
    <source>
        <dbReference type="ARBA" id="ARBA00022723"/>
    </source>
</evidence>
<comment type="catalytic activity">
    <reaction evidence="10">
        <text>O-phospho-L-seryl-[protein] + H2O = L-seryl-[protein] + phosphate</text>
        <dbReference type="Rhea" id="RHEA:20629"/>
        <dbReference type="Rhea" id="RHEA-COMP:9863"/>
        <dbReference type="Rhea" id="RHEA-COMP:11604"/>
        <dbReference type="ChEBI" id="CHEBI:15377"/>
        <dbReference type="ChEBI" id="CHEBI:29999"/>
        <dbReference type="ChEBI" id="CHEBI:43474"/>
        <dbReference type="ChEBI" id="CHEBI:83421"/>
        <dbReference type="EC" id="3.1.3.16"/>
    </reaction>
</comment>
<dbReference type="CDD" id="cd00143">
    <property type="entry name" value="PP2Cc"/>
    <property type="match status" value="1"/>
</dbReference>
<sequence>MGAYLAKPKTQKVSEDGGEEGRTITSFGAASMQGWRQTMEDAHIATPSLRTGAPPSTAKTLEELTAQSGTAEKTRNVPAFAQDMSLYAVFDGHASNAVSCWVSDHFTKVFLDRLEQIEADARKGVSPAGLAESLSRELPDDSIFSLRNAVLCEALQQSFLDVDEQMKREENRQELKKYFEQGQIEQRDNETYIQRYLNDGGDVRLVEMDGQKYLQFVPRTSDEEDGEGASAVEEGEEKEKEEKKEEKKEEVEEASSPASPVNGEAEKNERTGAEGEVVNKLTRLNSTKLGDEETEEKDKKTEGEEEKDADKEEDDEDKAGDRPLFAHPSTPEGSGATAVVVLVVGGEDPVIITANAGDSRGVICRGGKAFPLSHDHKPTNPDEKKRIVAAGGYVANGRVDGNLNLSRAVGDLFYKQSKDLPAKAQRITAFPDVRITRITPEDEFVIIACDGIWDGKTNQEAVDFVREKLDAAGDVSSATLKKICEDLCDECLAEDPLQSEGHGCDNMTCLIVELSSSLKAGPKTSEEPITLYGGGEDKYLGRDENQFESDDNDDTPLTPGAPAWGSLHLFPPWEFKRVVREKQMLSRFHAIFLVYEQEKTFWSATRFSPDDAFRQVYVHRSMDVDRETSSVGFCSQQEEHA</sequence>
<dbReference type="InParanoid" id="F0VI84"/>
<reference evidence="16" key="1">
    <citation type="journal article" date="2012" name="PLoS Pathog.">
        <title>Comparative genomics of the apicomplexan parasites Toxoplasma gondii and Neospora caninum: Coccidia differing in host range and transmission strategy.</title>
        <authorList>
            <person name="Reid A.J."/>
            <person name="Vermont S.J."/>
            <person name="Cotton J.A."/>
            <person name="Harris D."/>
            <person name="Hill-Cawthorne G.A."/>
            <person name="Konen-Waisman S."/>
            <person name="Latham S.M."/>
            <person name="Mourier T."/>
            <person name="Norton R."/>
            <person name="Quail M.A."/>
            <person name="Sanders M."/>
            <person name="Shanmugam D."/>
            <person name="Sohal A."/>
            <person name="Wasmuth J.D."/>
            <person name="Brunk B."/>
            <person name="Grigg M.E."/>
            <person name="Howard J.C."/>
            <person name="Parkinson J."/>
            <person name="Roos D.S."/>
            <person name="Trees A.J."/>
            <person name="Berriman M."/>
            <person name="Pain A."/>
            <person name="Wastling J.M."/>
        </authorList>
    </citation>
    <scope>NUCLEOTIDE SEQUENCE [LARGE SCALE GENOMIC DNA]</scope>
    <source>
        <strain evidence="16">Liverpool</strain>
    </source>
</reference>
<dbReference type="EMBL" id="FR823390">
    <property type="protein sequence ID" value="CBZ53445.1"/>
    <property type="molecule type" value="Genomic_DNA"/>
</dbReference>
<keyword evidence="16" id="KW-1185">Reference proteome</keyword>
<evidence type="ECO:0000256" key="6">
    <source>
        <dbReference type="ARBA" id="ARBA00022801"/>
    </source>
</evidence>
<feature type="region of interest" description="Disordered" evidence="13">
    <location>
        <begin position="1"/>
        <end position="21"/>
    </location>
</feature>
<evidence type="ECO:0000256" key="1">
    <source>
        <dbReference type="ARBA" id="ARBA00001936"/>
    </source>
</evidence>
<dbReference type="InterPro" id="IPR036457">
    <property type="entry name" value="PPM-type-like_dom_sf"/>
</dbReference>
<comment type="subcellular location">
    <subcellularLocation>
        <location evidence="2">Membrane</location>
        <topology evidence="2">Peripheral membrane protein</topology>
    </subcellularLocation>
</comment>
<dbReference type="PROSITE" id="PS51746">
    <property type="entry name" value="PPM_2"/>
    <property type="match status" value="1"/>
</dbReference>
<comment type="similarity">
    <text evidence="3 12">Belongs to the PP2C family.</text>
</comment>
<keyword evidence="6 12" id="KW-0378">Hydrolase</keyword>
<evidence type="ECO:0000256" key="2">
    <source>
        <dbReference type="ARBA" id="ARBA00004170"/>
    </source>
</evidence>
<keyword evidence="8 12" id="KW-0904">Protein phosphatase</keyword>
<evidence type="ECO:0000256" key="8">
    <source>
        <dbReference type="ARBA" id="ARBA00022912"/>
    </source>
</evidence>
<keyword evidence="9" id="KW-0464">Manganese</keyword>